<gene>
    <name evidence="3" type="ORF">LTR78_007257</name>
</gene>
<protein>
    <submittedName>
        <fullName evidence="3">Uncharacterized protein</fullName>
    </submittedName>
</protein>
<keyword evidence="4" id="KW-1185">Reference proteome</keyword>
<reference evidence="3" key="1">
    <citation type="submission" date="2023-07" db="EMBL/GenBank/DDBJ databases">
        <title>Black Yeasts Isolated from many extreme environments.</title>
        <authorList>
            <person name="Coleine C."/>
            <person name="Stajich J.E."/>
            <person name="Selbmann L."/>
        </authorList>
    </citation>
    <scope>NUCLEOTIDE SEQUENCE</scope>
    <source>
        <strain evidence="3">CCFEE 5485</strain>
    </source>
</reference>
<feature type="region of interest" description="Disordered" evidence="2">
    <location>
        <begin position="36"/>
        <end position="58"/>
    </location>
</feature>
<evidence type="ECO:0000313" key="4">
    <source>
        <dbReference type="Proteomes" id="UP001274830"/>
    </source>
</evidence>
<accession>A0AAE1BYW5</accession>
<sequence length="265" mass="29252">MRESTTGIIEHSFFDADTLGRMISYTYTQGYVLDKTPTADSNTTSNEDDPQRAGATGDMETFAKPSVSDLITQELLAHARVYGIGEYYDLSNLKTLAVKMFDAVASKYANPSIYWPVEGFVAVAEEVYRLTAPGGNSLKDALTGVVMGCIGVITSSSMFMEVLADADGLQEFTIELLRLSVQKLSDERDRAVEDLKAEQELTLHVKDTTNILVKRVQGIDGLCRNTMCRQRFDWVELEPVGDAGPGGVLSDWQVRCGKCRCKQYV</sequence>
<proteinExistence type="predicted"/>
<dbReference type="PANTHER" id="PTHR47843">
    <property type="entry name" value="BTB DOMAIN-CONTAINING PROTEIN-RELATED"/>
    <property type="match status" value="1"/>
</dbReference>
<feature type="coiled-coil region" evidence="1">
    <location>
        <begin position="174"/>
        <end position="201"/>
    </location>
</feature>
<dbReference type="AlphaFoldDB" id="A0AAE1BYW5"/>
<comment type="caution">
    <text evidence="3">The sequence shown here is derived from an EMBL/GenBank/DDBJ whole genome shotgun (WGS) entry which is preliminary data.</text>
</comment>
<evidence type="ECO:0000313" key="3">
    <source>
        <dbReference type="EMBL" id="KAK3672904.1"/>
    </source>
</evidence>
<keyword evidence="1" id="KW-0175">Coiled coil</keyword>
<evidence type="ECO:0000256" key="1">
    <source>
        <dbReference type="SAM" id="Coils"/>
    </source>
</evidence>
<organism evidence="3 4">
    <name type="scientific">Recurvomyces mirabilis</name>
    <dbReference type="NCBI Taxonomy" id="574656"/>
    <lineage>
        <taxon>Eukaryota</taxon>
        <taxon>Fungi</taxon>
        <taxon>Dikarya</taxon>
        <taxon>Ascomycota</taxon>
        <taxon>Pezizomycotina</taxon>
        <taxon>Dothideomycetes</taxon>
        <taxon>Dothideomycetidae</taxon>
        <taxon>Mycosphaerellales</taxon>
        <taxon>Teratosphaeriaceae</taxon>
        <taxon>Recurvomyces</taxon>
    </lineage>
</organism>
<evidence type="ECO:0000256" key="2">
    <source>
        <dbReference type="SAM" id="MobiDB-lite"/>
    </source>
</evidence>
<dbReference type="Proteomes" id="UP001274830">
    <property type="component" value="Unassembled WGS sequence"/>
</dbReference>
<dbReference type="PANTHER" id="PTHR47843:SF5">
    <property type="entry name" value="BTB_POZ DOMAIN PROTEIN"/>
    <property type="match status" value="1"/>
</dbReference>
<name>A0AAE1BYW5_9PEZI</name>
<dbReference type="EMBL" id="JAUTXT010000029">
    <property type="protein sequence ID" value="KAK3672904.1"/>
    <property type="molecule type" value="Genomic_DNA"/>
</dbReference>